<evidence type="ECO:0000256" key="1">
    <source>
        <dbReference type="SAM" id="MobiDB-lite"/>
    </source>
</evidence>
<organism evidence="2 3">
    <name type="scientific">Panicum miliaceum</name>
    <name type="common">Proso millet</name>
    <name type="synonym">Broomcorn millet</name>
    <dbReference type="NCBI Taxonomy" id="4540"/>
    <lineage>
        <taxon>Eukaryota</taxon>
        <taxon>Viridiplantae</taxon>
        <taxon>Streptophyta</taxon>
        <taxon>Embryophyta</taxon>
        <taxon>Tracheophyta</taxon>
        <taxon>Spermatophyta</taxon>
        <taxon>Magnoliopsida</taxon>
        <taxon>Liliopsida</taxon>
        <taxon>Poales</taxon>
        <taxon>Poaceae</taxon>
        <taxon>PACMAD clade</taxon>
        <taxon>Panicoideae</taxon>
        <taxon>Panicodae</taxon>
        <taxon>Paniceae</taxon>
        <taxon>Panicinae</taxon>
        <taxon>Panicum</taxon>
        <taxon>Panicum sect. Panicum</taxon>
    </lineage>
</organism>
<evidence type="ECO:0000313" key="2">
    <source>
        <dbReference type="EMBL" id="RLM85390.1"/>
    </source>
</evidence>
<feature type="region of interest" description="Disordered" evidence="1">
    <location>
        <begin position="24"/>
        <end position="153"/>
    </location>
</feature>
<gene>
    <name evidence="2" type="ORF">C2845_PM04G11280</name>
</gene>
<dbReference type="AlphaFoldDB" id="A0A3L6QNK0"/>
<sequence>MPYFFISFTPTDAPSVHLLSRSSLPTPPLLPPGAPHSPAPSRRCGPRGAGAAGRGSGRTWWRRWPPSTSSGSSSRRARRPRQERGDGDRAAAPAGVGQAAAREAGGGEQRAAGGRTRGAPCSLRPIPDPGGRRGGAGRIPTSRGGGWGRTGQRARVWPRAAPTLPFLARIGAVRRRIPEQIPGELGAPRVGPRAGGDGAKTPTTVYALPRRRARLPAAAASSSPALSLSLPPQRCCLPCSLRRRAAGRAVGAGDAPGGRAVGAPEARWGRCGRSGRPLLRSIWRTRSRSGRDTVRRCSVKNAKLVLEGAVAYHSQYPVR</sequence>
<feature type="compositionally biased region" description="Low complexity" evidence="1">
    <location>
        <begin position="57"/>
        <end position="74"/>
    </location>
</feature>
<dbReference type="EMBL" id="PQIB02000011">
    <property type="protein sequence ID" value="RLM85390.1"/>
    <property type="molecule type" value="Genomic_DNA"/>
</dbReference>
<dbReference type="Proteomes" id="UP000275267">
    <property type="component" value="Unassembled WGS sequence"/>
</dbReference>
<feature type="compositionally biased region" description="Low complexity" evidence="1">
    <location>
        <begin position="90"/>
        <end position="120"/>
    </location>
</feature>
<evidence type="ECO:0000313" key="3">
    <source>
        <dbReference type="Proteomes" id="UP000275267"/>
    </source>
</evidence>
<feature type="compositionally biased region" description="Gly residues" evidence="1">
    <location>
        <begin position="47"/>
        <end position="56"/>
    </location>
</feature>
<keyword evidence="3" id="KW-1185">Reference proteome</keyword>
<feature type="compositionally biased region" description="Basic and acidic residues" evidence="1">
    <location>
        <begin position="80"/>
        <end position="89"/>
    </location>
</feature>
<feature type="compositionally biased region" description="Gly residues" evidence="1">
    <location>
        <begin position="132"/>
        <end position="149"/>
    </location>
</feature>
<proteinExistence type="predicted"/>
<reference evidence="3" key="1">
    <citation type="journal article" date="2019" name="Nat. Commun.">
        <title>The genome of broomcorn millet.</title>
        <authorList>
            <person name="Zou C."/>
            <person name="Miki D."/>
            <person name="Li D."/>
            <person name="Tang Q."/>
            <person name="Xiao L."/>
            <person name="Rajput S."/>
            <person name="Deng P."/>
            <person name="Jia W."/>
            <person name="Huang R."/>
            <person name="Zhang M."/>
            <person name="Sun Y."/>
            <person name="Hu J."/>
            <person name="Fu X."/>
            <person name="Schnable P.S."/>
            <person name="Li F."/>
            <person name="Zhang H."/>
            <person name="Feng B."/>
            <person name="Zhu X."/>
            <person name="Liu R."/>
            <person name="Schnable J.C."/>
            <person name="Zhu J.-K."/>
            <person name="Zhang H."/>
        </authorList>
    </citation>
    <scope>NUCLEOTIDE SEQUENCE [LARGE SCALE GENOMIC DNA]</scope>
</reference>
<protein>
    <submittedName>
        <fullName evidence="2">Uncharacterized protein</fullName>
    </submittedName>
</protein>
<name>A0A3L6QNK0_PANMI</name>
<comment type="caution">
    <text evidence="2">The sequence shown here is derived from an EMBL/GenBank/DDBJ whole genome shotgun (WGS) entry which is preliminary data.</text>
</comment>
<accession>A0A3L6QNK0</accession>
<feature type="compositionally biased region" description="Pro residues" evidence="1">
    <location>
        <begin position="25"/>
        <end position="38"/>
    </location>
</feature>